<dbReference type="InterPro" id="IPR036162">
    <property type="entry name" value="Resolvase-like_N_sf"/>
</dbReference>
<dbReference type="GO" id="GO:0003677">
    <property type="term" value="F:DNA binding"/>
    <property type="evidence" value="ECO:0007669"/>
    <property type="project" value="InterPro"/>
</dbReference>
<evidence type="ECO:0000313" key="4">
    <source>
        <dbReference type="Proteomes" id="UP000183407"/>
    </source>
</evidence>
<dbReference type="GO" id="GO:0000150">
    <property type="term" value="F:DNA strand exchange activity"/>
    <property type="evidence" value="ECO:0007669"/>
    <property type="project" value="InterPro"/>
</dbReference>
<gene>
    <name evidence="3" type="ORF">SAMN04490220_6249</name>
</gene>
<dbReference type="RefSeq" id="WP_073367793.1">
    <property type="nucleotide sequence ID" value="NZ_FNTL01000004.1"/>
</dbReference>
<comment type="similarity">
    <text evidence="1">Belongs to the site-specific recombinase resolvase family.</text>
</comment>
<dbReference type="AlphaFoldDB" id="A0A1H5F4E4"/>
<dbReference type="SUPFAM" id="SSF53041">
    <property type="entry name" value="Resolvase-like"/>
    <property type="match status" value="1"/>
</dbReference>
<reference evidence="4" key="1">
    <citation type="submission" date="2016-10" db="EMBL/GenBank/DDBJ databases">
        <authorList>
            <person name="Varghese N."/>
        </authorList>
    </citation>
    <scope>NUCLEOTIDE SEQUENCE [LARGE SCALE GENOMIC DNA]</scope>
    <source>
        <strain evidence="4">DSM 44719</strain>
    </source>
</reference>
<proteinExistence type="inferred from homology"/>
<dbReference type="InterPro" id="IPR006119">
    <property type="entry name" value="Resolv_N"/>
</dbReference>
<feature type="domain" description="Resolvase/invertase-type recombinase catalytic" evidence="2">
    <location>
        <begin position="1"/>
        <end position="89"/>
    </location>
</feature>
<organism evidence="3 4">
    <name type="scientific">Rhodococcus jostii</name>
    <dbReference type="NCBI Taxonomy" id="132919"/>
    <lineage>
        <taxon>Bacteria</taxon>
        <taxon>Bacillati</taxon>
        <taxon>Actinomycetota</taxon>
        <taxon>Actinomycetes</taxon>
        <taxon>Mycobacteriales</taxon>
        <taxon>Nocardiaceae</taxon>
        <taxon>Rhodococcus</taxon>
    </lineage>
</organism>
<dbReference type="SUPFAM" id="SSF46689">
    <property type="entry name" value="Homeodomain-like"/>
    <property type="match status" value="1"/>
</dbReference>
<dbReference type="InterPro" id="IPR009057">
    <property type="entry name" value="Homeodomain-like_sf"/>
</dbReference>
<evidence type="ECO:0000313" key="3">
    <source>
        <dbReference type="EMBL" id="SED98028.1"/>
    </source>
</evidence>
<name>A0A1H5F4E4_RHOJO</name>
<protein>
    <submittedName>
        <fullName evidence="3">Helix-turn-helix domain of resolvase</fullName>
    </submittedName>
</protein>
<dbReference type="Pfam" id="PF00239">
    <property type="entry name" value="Resolvase"/>
    <property type="match status" value="1"/>
</dbReference>
<dbReference type="Gene3D" id="1.10.10.60">
    <property type="entry name" value="Homeodomain-like"/>
    <property type="match status" value="1"/>
</dbReference>
<dbReference type="InterPro" id="IPR006120">
    <property type="entry name" value="Resolvase_HTH_dom"/>
</dbReference>
<accession>A0A1H5F4E4</accession>
<dbReference type="Proteomes" id="UP000183407">
    <property type="component" value="Unassembled WGS sequence"/>
</dbReference>
<evidence type="ECO:0000259" key="2">
    <source>
        <dbReference type="PROSITE" id="PS51736"/>
    </source>
</evidence>
<sequence length="135" mass="14364">MALAALEPKDLLAVWSLDRLAHSLAHLLDTVDRIRDKGAGLWSISEDIDTADPDTGPPILEIFAALKDCQRAIRREDALIGLAAARRRGRVGGRPPALTDTAVAQARTMKAHGATVTEIAGVLGVARSTVHRCLA</sequence>
<dbReference type="CDD" id="cd00569">
    <property type="entry name" value="HTH_Hin_like"/>
    <property type="match status" value="1"/>
</dbReference>
<evidence type="ECO:0000256" key="1">
    <source>
        <dbReference type="ARBA" id="ARBA00009913"/>
    </source>
</evidence>
<dbReference type="Pfam" id="PF02796">
    <property type="entry name" value="HTH_7"/>
    <property type="match status" value="1"/>
</dbReference>
<dbReference type="PROSITE" id="PS51736">
    <property type="entry name" value="RECOMBINASES_3"/>
    <property type="match status" value="1"/>
</dbReference>
<dbReference type="EMBL" id="FNTL01000004">
    <property type="protein sequence ID" value="SED98028.1"/>
    <property type="molecule type" value="Genomic_DNA"/>
</dbReference>
<dbReference type="Gene3D" id="3.40.50.1390">
    <property type="entry name" value="Resolvase, N-terminal catalytic domain"/>
    <property type="match status" value="1"/>
</dbReference>